<feature type="compositionally biased region" description="Low complexity" evidence="5">
    <location>
        <begin position="3195"/>
        <end position="3205"/>
    </location>
</feature>
<accession>A0A226EGS2</accession>
<keyword evidence="9" id="KW-1185">Reference proteome</keyword>
<dbReference type="Pfam" id="PF09141">
    <property type="entry name" value="Talin_middle"/>
    <property type="match status" value="1"/>
</dbReference>
<dbReference type="PROSITE" id="PS50057">
    <property type="entry name" value="FERM_3"/>
    <property type="match status" value="1"/>
</dbReference>
<dbReference type="Pfam" id="PF16511">
    <property type="entry name" value="FERM_f0"/>
    <property type="match status" value="1"/>
</dbReference>
<dbReference type="InterPro" id="IPR057346">
    <property type="entry name" value="Talin1/2_VBS2"/>
</dbReference>
<sequence length="3350" mass="363940">MALSLKVFIVEKSVTKTLQFDPSTTIFDACKIIRDKCSELPDLGQPKDYGLFLPGESLGSGAWLEPSKTLDYFLLRNGDMIEYRRKMRPLKVRTLDGTNKTMMIDDSQNVANLMVVICTKMGITNHDEYSLARELPEDNDPLNKSDNYGTLTMRRKREEKERDAKMEQLRKKLKTDDEMNWIDHGKTLREQGVEEAEVLLLRRKFFFSDQNIDQHDPVQLNLLYVQARDAILDGTHPVTQDKACEFAGVQCQIQFGDHNPQKHRAGFLEPKEFLPSSYVKVKTIEKKIFAEHRRHMGLSELDAKALYAKSARALDTYGVTFFLVKEKMPGKNKLVPRLLGVTKDSVLRLDEKTKEILKTWPLTTVRRWAASPNTFTLDFGDYSDQYYSVQTTEGEQIAQLIAGYIDIILKKKQAKDHLGIEGDEGSALFEDNVSPIRATIVQRQPPAVPRPLDTSSVAKPAVIQAGADGMNSIHTGHLQPPHYSTLTGQVHETHISETTMQQLQMAEPMTAHKRALMSGHDAIDKSRDILNQRFDLPPMGDDPHTRKWKETTIDTKKANVQTQIAAMNAATAHVVTLTSTDEVDSGAMGEAVSAISSGLPEVAKDARMLAALMGDGGGDKLIDATRKLCNAFSDLLTAAEPDTKEPRQSLLSAAGRVGDASRALLNTIGEGDETQDMLLALAKAVANTSAALVVKARKCAETVDDPQQREEIISSAAQTALAASELVACAKVVAPTINNEKCRSELMTATRKVAQAVEAVLSSVDKSTKNRPLKDDLQAAAREVSESLNRLMDHIRPQARVSVQESRQEEAVDTILVATDKIITSHDPSDMVRQARILAQATAQLIQAIKGEAEKQPDSDVQKKLIAAAKVLAEATSRLVEAAKACASMPNDPKNQELLKKTAQALREATNDAAGGAVQRKNLRRLETAAKNAASAAAQTIAAAQSASPHCNNATTRDAMSSDCRAVADTIPQLVSAVKSSLQSGDESSQSNLIDATDKFVRPSNSLVSTTKHAVTFIEDSSSQRHLTQCSTKLAMELVELRTSLDRIKADSGLLGPSEPRRQLESAAEKVQEVKAELLACQKAASRNELRPLPGDTMQNSIQRLTSSIRKVGNSTDQLVNSVSASDANGSSQSAQSMSSGLTDLVSASRGVAAASNDSRILIATEEVLERSWTLLRESCGLINSDDSAYEKQAQMKPLAKGVHDALDRVSGSIPGQREVDDAIMTINNASLILDDGVSHLRGIPGSRNYGQLQTELQRLAAEVGNSALDVVGATKNPAKLGTESRHFGGKTTELINAGSQLAALHEDIQIRDEIIITLKSVSITTSNLLVQAKAASVNPDAPGMRNQLSSAARAVNESLNQLIDACSSAAPGQKECDNAVRKIQALRPLLDNPSEPINRSSYFDCQQIVVDQSKLLGDSMTGIANFAKESQLDQFGGSVNAAADAICGLIESTAQSAYLLAASEPTSVAGRPGMVDMHTINQSSQSIKSACQSLSSPKVTQQQVLTSATTIAKHTSALCTSCRVASERTNDSTTKRQFVQMAKDVANATAGLVKEIKALDTDQSSEKKETCKRATDSLIRSVDTLRSYAGQPEFAGVPAKISVKGRVIQEPIVSSGRSVIEGSCNMLTAAKSLAINPKDPPTWHQLAQHSKQVSDSIKRLVTALREKAPGQKECEIAIQKLNNALREVNQASLAAVSQNLPQRKDNTLQGFVQNAEGLLRGAEEHVEPLRISGRSEAENLGHQVSSLTSIIDNLIGNIVGTASNIIETKEQVNLLERTRTVLESCVQYICAAKESGGNSKAINLHPELDLSSQCFQEGLDDLKSSLERISSGAGGLLASITESIAASMVKLDQQAAPSSATESFVDYQSRMVNSAKEIARLSQDMVTKATIDPSKLPQLSQDLSHHYTQLANDARGAITTTISQDVGVRLRIGVQELGRACIDLVRCGNTAQFSHGDTFAQRDLSDANRVVSEKVSDILAALQAGSRGTQACINAASTVSGIIGDLDTTIMFATAGTLHAEGEETFADHRENILKTAKALVEDTKTLVAGAASTQEQLASAAQNAVATIVQLAEAVKFGAASLGSNNPEAQVMLINAVRDVAGALYDLIHSTKSAAGKGTNDPSMLASKTPAYGPMENLKESAKIMVTNVTSLLKTVKAVEDEHTRGTRALEATIEAIAQEVRAFDSPDIPKGRTIAPVTTPSPASETDKASSSSSTKKAKYSWEMIVQEPPKTDDVPPQYKDRTIVAREVRKEWSAIGEILNTIKREQRVYHSDGGVEKIRKQIYALVRPEVKEEEFDSPDFDICTPEGYTKKVVGSALSKEEKDEAIRKIKAAKGGVKVDGTNFHLVWRKIGGYERLVLDDETDDRAGGRVVYCFKYHGTSGVAPFCDAHRIKREFVISDYEDKGSRMQTFFHVLTQFTYESVEKKAERATASLNTSASSGGTTPWSSYIKEFTDAKLPPPTCTEISSRRRYFSTENEANKVYASRQFVTLLRKLVPATSTFRYLNKNIALPNGAEKEVLEEMKNWGMKISISKYLGREFRTPLPYPFGKEREGKQVAASMVVDKQRGVLYVVSNPHINYFGKTLTGISLHLKTSLSDTVTKYMLMEGSVPWELIPLSSCPVDVLEANEAHLHVANSFADLLRLHQHFVSDPPYTSPKGSTPYDAYPICLNKFTNAKFFDETSLAKINQFMLKYYGVEIYEDLIRVTKPVTQATAKAVAAGSSCRQDDVIVAANMGRKAISDLLTTTKAGAYGVEGEMRERLLIAGRQLAINYRELLQFVLHAINHPGADVKSQLTNCSREIAQAVTELVAVAQLMKGSEYEDPDDPTVIAENELLGAANSIDAAAKKLEKLRPRRSIKEADESLNFDEMILEAAKSIAAATSALVKAASAAQRELVDTGRVSRKAASDSDDGQWSEGLVSAAQLVAAATHSLVEAANSLVQGHATEEKLISAAKQVASSTAQLLVACKVKSAPDSDATRRLNAAGHAVKRATENLVKAGQQALAQEEERQLVLNKKMVGGIAQEIDARSEVLKIERQLQEARSKLAAIRRAKYHEKTGGMSGYTDESDVDFEGPENSRLDSLLESSAERIQSATTSFNLMRQQQQPQSSFGSYPTTSTPLKPAISPKPGTIDRDRKFNNSSPSYSTISESSIGGGYQSFQQQQQTPPPPPRNFQQAVSIHPPSTFKPQNGTSQQQSTFTTSLNQPPTEDLYARPRHPDQYYSVSTPPPTTPKSTFMKKPSEFYADAQQPKPLIAPTPFVPPKGGTQVMPATFGKTFGKESSGDFSEEFSHYDSGPLQSEQVFETRGADGSVSLQRIFKQEQSSSSSSRVTSSRRVFQQQQENNSST</sequence>
<dbReference type="SUPFAM" id="SSF109880">
    <property type="entry name" value="A middle domain of Talin 1"/>
    <property type="match status" value="1"/>
</dbReference>
<evidence type="ECO:0000256" key="2">
    <source>
        <dbReference type="ARBA" id="ARBA00022490"/>
    </source>
</evidence>
<evidence type="ECO:0000313" key="8">
    <source>
        <dbReference type="EMBL" id="OXA56480.1"/>
    </source>
</evidence>
<dbReference type="FunFam" id="2.30.29.30:FF:000028">
    <property type="entry name" value="Talin 2"/>
    <property type="match status" value="1"/>
</dbReference>
<dbReference type="InterPro" id="IPR036723">
    <property type="entry name" value="Alpha-catenin/vinculin-like_sf"/>
</dbReference>
<dbReference type="InterPro" id="IPR054082">
    <property type="entry name" value="Talin_IBS2B"/>
</dbReference>
<reference evidence="8 9" key="1">
    <citation type="submission" date="2015-12" db="EMBL/GenBank/DDBJ databases">
        <title>The genome of Folsomia candida.</title>
        <authorList>
            <person name="Faddeeva A."/>
            <person name="Derks M.F."/>
            <person name="Anvar Y."/>
            <person name="Smit S."/>
            <person name="Van Straalen N."/>
            <person name="Roelofs D."/>
        </authorList>
    </citation>
    <scope>NUCLEOTIDE SEQUENCE [LARGE SCALE GENOMIC DNA]</scope>
    <source>
        <strain evidence="8 9">VU population</strain>
        <tissue evidence="8">Whole body</tissue>
    </source>
</reference>
<feature type="domain" description="I/LWEQ" evidence="7">
    <location>
        <begin position="2822"/>
        <end position="3060"/>
    </location>
</feature>
<dbReference type="SUPFAM" id="SSF47031">
    <property type="entry name" value="Second domain of FERM"/>
    <property type="match status" value="1"/>
</dbReference>
<dbReference type="InterPro" id="IPR035963">
    <property type="entry name" value="FERM_2"/>
</dbReference>
<dbReference type="InterPro" id="IPR035964">
    <property type="entry name" value="I/LWEQ_dom_sf"/>
</dbReference>
<gene>
    <name evidence="8" type="ORF">Fcan01_09996</name>
</gene>
<dbReference type="PROSITE" id="PS00660">
    <property type="entry name" value="FERM_1"/>
    <property type="match status" value="1"/>
</dbReference>
<dbReference type="FunFam" id="1.20.80.10:FF:000007">
    <property type="entry name" value="Talin 2"/>
    <property type="match status" value="1"/>
</dbReference>
<dbReference type="InterPro" id="IPR032425">
    <property type="entry name" value="FERM_f0"/>
</dbReference>
<dbReference type="SMART" id="SM00307">
    <property type="entry name" value="ILWEQ"/>
    <property type="match status" value="1"/>
</dbReference>
<dbReference type="Gene3D" id="1.20.1420.10">
    <property type="entry name" value="Talin, central domain"/>
    <property type="match status" value="7"/>
</dbReference>
<dbReference type="SUPFAM" id="SSF50729">
    <property type="entry name" value="PH domain-like"/>
    <property type="match status" value="1"/>
</dbReference>
<evidence type="ECO:0000259" key="6">
    <source>
        <dbReference type="PROSITE" id="PS50057"/>
    </source>
</evidence>
<keyword evidence="3" id="KW-0206">Cytoskeleton</keyword>
<dbReference type="GO" id="GO:0005856">
    <property type="term" value="C:cytoskeleton"/>
    <property type="evidence" value="ECO:0007669"/>
    <property type="project" value="UniProtKB-SubCell"/>
</dbReference>
<dbReference type="SUPFAM" id="SSF47220">
    <property type="entry name" value="alpha-catenin/vinculin-like"/>
    <property type="match status" value="5"/>
</dbReference>
<dbReference type="Pfam" id="PF21896">
    <property type="entry name" value="Talin_IBS2B"/>
    <property type="match status" value="4"/>
</dbReference>
<dbReference type="Pfam" id="PF08913">
    <property type="entry name" value="VBS"/>
    <property type="match status" value="1"/>
</dbReference>
<dbReference type="InterPro" id="IPR015009">
    <property type="entry name" value="Vinculin-bd_dom"/>
</dbReference>
<dbReference type="GO" id="GO:0005178">
    <property type="term" value="F:integrin binding"/>
    <property type="evidence" value="ECO:0007669"/>
    <property type="project" value="TreeGrafter"/>
</dbReference>
<dbReference type="InterPro" id="IPR036476">
    <property type="entry name" value="Talin_cent_sf"/>
</dbReference>
<dbReference type="Proteomes" id="UP000198287">
    <property type="component" value="Unassembled WGS sequence"/>
</dbReference>
<dbReference type="Pfam" id="PF02174">
    <property type="entry name" value="IRS"/>
    <property type="match status" value="1"/>
</dbReference>
<dbReference type="EMBL" id="LNIX01000004">
    <property type="protein sequence ID" value="OXA56480.1"/>
    <property type="molecule type" value="Genomic_DNA"/>
</dbReference>
<feature type="compositionally biased region" description="Low complexity" evidence="5">
    <location>
        <begin position="3144"/>
        <end position="3168"/>
    </location>
</feature>
<dbReference type="InterPro" id="IPR000299">
    <property type="entry name" value="FERM_domain"/>
</dbReference>
<dbReference type="GO" id="GO:0030182">
    <property type="term" value="P:neuron differentiation"/>
    <property type="evidence" value="ECO:0007669"/>
    <property type="project" value="UniProtKB-ARBA"/>
</dbReference>
<dbReference type="Pfam" id="PF01608">
    <property type="entry name" value="I_LWEQ"/>
    <property type="match status" value="1"/>
</dbReference>
<feature type="compositionally biased region" description="Low complexity" evidence="5">
    <location>
        <begin position="3323"/>
        <end position="3344"/>
    </location>
</feature>
<dbReference type="GO" id="GO:0009887">
    <property type="term" value="P:animal organ morphogenesis"/>
    <property type="evidence" value="ECO:0007669"/>
    <property type="project" value="UniProtKB-ARBA"/>
</dbReference>
<feature type="compositionally biased region" description="Polar residues" evidence="5">
    <location>
        <begin position="3102"/>
        <end position="3123"/>
    </location>
</feature>
<keyword evidence="2" id="KW-0963">Cytoplasm</keyword>
<dbReference type="InterPro" id="IPR054060">
    <property type="entry name" value="TLN1-like_RS"/>
</dbReference>
<comment type="subcellular location">
    <subcellularLocation>
        <location evidence="1">Cytoplasm</location>
        <location evidence="1">Cytoskeleton</location>
    </subcellularLocation>
</comment>
<feature type="domain" description="FERM" evidence="6">
    <location>
        <begin position="88"/>
        <end position="412"/>
    </location>
</feature>
<dbReference type="InterPro" id="IPR019747">
    <property type="entry name" value="FERM_CS"/>
</dbReference>
<dbReference type="FunFam" id="1.20.1410.10:FF:000001">
    <property type="entry name" value="Talin 2"/>
    <property type="match status" value="1"/>
</dbReference>
<evidence type="ECO:0000256" key="1">
    <source>
        <dbReference type="ARBA" id="ARBA00004245"/>
    </source>
</evidence>
<dbReference type="InterPro" id="IPR019748">
    <property type="entry name" value="FERM_central"/>
</dbReference>
<dbReference type="CDD" id="cd17090">
    <property type="entry name" value="FERM_F1_TLN"/>
    <property type="match status" value="1"/>
</dbReference>
<dbReference type="GO" id="GO:0005737">
    <property type="term" value="C:cytoplasm"/>
    <property type="evidence" value="ECO:0007669"/>
    <property type="project" value="TreeGrafter"/>
</dbReference>
<keyword evidence="4" id="KW-0175">Coiled coil</keyword>
<dbReference type="PROSITE" id="PS50945">
    <property type="entry name" value="I_LWEQ"/>
    <property type="match status" value="1"/>
</dbReference>
<dbReference type="Gene3D" id="1.20.120.230">
    <property type="entry name" value="Alpha-catenin/vinculin-like"/>
    <property type="match status" value="5"/>
</dbReference>
<dbReference type="GO" id="GO:0001726">
    <property type="term" value="C:ruffle"/>
    <property type="evidence" value="ECO:0007669"/>
    <property type="project" value="InterPro"/>
</dbReference>
<feature type="region of interest" description="Disordered" evidence="5">
    <location>
        <begin position="3322"/>
        <end position="3350"/>
    </location>
</feature>
<dbReference type="CDD" id="cd17089">
    <property type="entry name" value="FERM_F0_TLN"/>
    <property type="match status" value="1"/>
</dbReference>
<dbReference type="GO" id="GO:0030036">
    <property type="term" value="P:actin cytoskeleton organization"/>
    <property type="evidence" value="ECO:0007669"/>
    <property type="project" value="TreeGrafter"/>
</dbReference>
<dbReference type="GO" id="GO:0005200">
    <property type="term" value="F:structural constituent of cytoskeleton"/>
    <property type="evidence" value="ECO:0007669"/>
    <property type="project" value="InterPro"/>
</dbReference>
<dbReference type="InterPro" id="IPR019749">
    <property type="entry name" value="Band_41_domain"/>
</dbReference>
<feature type="region of interest" description="Disordered" evidence="5">
    <location>
        <begin position="3102"/>
        <end position="3297"/>
    </location>
</feature>
<evidence type="ECO:0000256" key="4">
    <source>
        <dbReference type="SAM" id="Coils"/>
    </source>
</evidence>
<feature type="compositionally biased region" description="Low complexity" evidence="5">
    <location>
        <begin position="2204"/>
        <end position="2218"/>
    </location>
</feature>
<dbReference type="InterPro" id="IPR011993">
    <property type="entry name" value="PH-like_dom_sf"/>
</dbReference>
<evidence type="ECO:0000256" key="5">
    <source>
        <dbReference type="SAM" id="MobiDB-lite"/>
    </source>
</evidence>
<dbReference type="PANTHER" id="PTHR19981">
    <property type="entry name" value="TALIN"/>
    <property type="match status" value="1"/>
</dbReference>
<dbReference type="OMA" id="DIMEQIM"/>
<dbReference type="Pfam" id="PF21865">
    <property type="entry name" value="TLN1-like_RS"/>
    <property type="match status" value="2"/>
</dbReference>
<dbReference type="Gene3D" id="1.20.80.10">
    <property type="match status" value="1"/>
</dbReference>
<proteinExistence type="predicted"/>
<dbReference type="Gene3D" id="2.30.29.30">
    <property type="entry name" value="Pleckstrin-homology domain (PH domain)/Phosphotyrosine-binding domain (PTB)"/>
    <property type="match status" value="1"/>
</dbReference>
<dbReference type="InterPro" id="IPR002558">
    <property type="entry name" value="ILWEQ_dom"/>
</dbReference>
<dbReference type="InterPro" id="IPR015224">
    <property type="entry name" value="Talin_cent"/>
</dbReference>
<dbReference type="FunFam" id="1.20.1420.10:FF:000002">
    <property type="entry name" value="Talin 2"/>
    <property type="match status" value="1"/>
</dbReference>
<dbReference type="SMART" id="SM01244">
    <property type="entry name" value="IRS"/>
    <property type="match status" value="1"/>
</dbReference>
<dbReference type="PANTHER" id="PTHR19981:SF1">
    <property type="entry name" value="RHEA, ISOFORM B"/>
    <property type="match status" value="1"/>
</dbReference>
<dbReference type="InterPro" id="IPR002404">
    <property type="entry name" value="IRS_PTB"/>
</dbReference>
<dbReference type="STRING" id="158441.A0A226EGS2"/>
<feature type="coiled-coil region" evidence="4">
    <location>
        <begin position="2992"/>
        <end position="3055"/>
    </location>
</feature>
<dbReference type="SUPFAM" id="SSF109885">
    <property type="entry name" value="I/LWEQ domain"/>
    <property type="match status" value="4"/>
</dbReference>
<organism evidence="8 9">
    <name type="scientific">Folsomia candida</name>
    <name type="common">Springtail</name>
    <dbReference type="NCBI Taxonomy" id="158441"/>
    <lineage>
        <taxon>Eukaryota</taxon>
        <taxon>Metazoa</taxon>
        <taxon>Ecdysozoa</taxon>
        <taxon>Arthropoda</taxon>
        <taxon>Hexapoda</taxon>
        <taxon>Collembola</taxon>
        <taxon>Entomobryomorpha</taxon>
        <taxon>Isotomoidea</taxon>
        <taxon>Isotomidae</taxon>
        <taxon>Proisotominae</taxon>
        <taxon>Folsomia</taxon>
    </lineage>
</organism>
<dbReference type="Gene3D" id="3.10.20.90">
    <property type="entry name" value="Phosphatidylinositol 3-kinase Catalytic Subunit, Chain A, domain 1"/>
    <property type="match status" value="2"/>
</dbReference>
<comment type="caution">
    <text evidence="8">The sequence shown here is derived from an EMBL/GenBank/DDBJ whole genome shotgun (WGS) entry which is preliminary data.</text>
</comment>
<dbReference type="GO" id="GO:0051015">
    <property type="term" value="F:actin filament binding"/>
    <property type="evidence" value="ECO:0007669"/>
    <property type="project" value="InterPro"/>
</dbReference>
<dbReference type="InterPro" id="IPR037438">
    <property type="entry name" value="Talin1/2-RS"/>
</dbReference>
<name>A0A226EGS2_FOLCA</name>
<evidence type="ECO:0000256" key="3">
    <source>
        <dbReference type="ARBA" id="ARBA00023212"/>
    </source>
</evidence>
<evidence type="ECO:0000259" key="7">
    <source>
        <dbReference type="PROSITE" id="PS50945"/>
    </source>
</evidence>
<dbReference type="InterPro" id="IPR014352">
    <property type="entry name" value="FERM/acyl-CoA-bd_prot_sf"/>
</dbReference>
<dbReference type="Pfam" id="PF25177">
    <property type="entry name" value="Talin_VBS2"/>
    <property type="match status" value="1"/>
</dbReference>
<dbReference type="SMART" id="SM00295">
    <property type="entry name" value="B41"/>
    <property type="match status" value="1"/>
</dbReference>
<dbReference type="GO" id="GO:0005925">
    <property type="term" value="C:focal adhesion"/>
    <property type="evidence" value="ECO:0007669"/>
    <property type="project" value="InterPro"/>
</dbReference>
<protein>
    <submittedName>
        <fullName evidence="8">Talin-1</fullName>
    </submittedName>
</protein>
<dbReference type="InterPro" id="IPR049108">
    <property type="entry name" value="Talin_R4"/>
</dbReference>
<feature type="region of interest" description="Disordered" evidence="5">
    <location>
        <begin position="3061"/>
        <end position="3081"/>
    </location>
</feature>
<dbReference type="CDD" id="cd12150">
    <property type="entry name" value="talin-RS"/>
    <property type="match status" value="1"/>
</dbReference>
<feature type="region of interest" description="Disordered" evidence="5">
    <location>
        <begin position="2190"/>
        <end position="2218"/>
    </location>
</feature>
<dbReference type="Gene3D" id="1.20.1410.10">
    <property type="entry name" value="I/LWEQ domain"/>
    <property type="match status" value="1"/>
</dbReference>
<dbReference type="CDD" id="cd10569">
    <property type="entry name" value="FERM_C_Talin"/>
    <property type="match status" value="1"/>
</dbReference>
<evidence type="ECO:0000313" key="9">
    <source>
        <dbReference type="Proteomes" id="UP000198287"/>
    </source>
</evidence>
<dbReference type="Pfam" id="PF21692">
    <property type="entry name" value="Talin_R4"/>
    <property type="match status" value="2"/>
</dbReference>
<dbReference type="GO" id="GO:0005886">
    <property type="term" value="C:plasma membrane"/>
    <property type="evidence" value="ECO:0007669"/>
    <property type="project" value="TreeGrafter"/>
</dbReference>
<dbReference type="CDD" id="cd14473">
    <property type="entry name" value="FERM_B-lobe"/>
    <property type="match status" value="1"/>
</dbReference>
<dbReference type="GO" id="GO:0098609">
    <property type="term" value="P:cell-cell adhesion"/>
    <property type="evidence" value="ECO:0007669"/>
    <property type="project" value="TreeGrafter"/>
</dbReference>
<dbReference type="OrthoDB" id="10262320at2759"/>